<keyword evidence="2" id="KW-0805">Transcription regulation</keyword>
<keyword evidence="7" id="KW-1185">Reference proteome</keyword>
<keyword evidence="3" id="KW-0238">DNA-binding</keyword>
<sequence length="302" mass="32680">MDRFEAIRTLLAAVDGGSLSAASRSMALPLPTVSRRVSDLEAHLDTQLVIRTSRKLILTEAGAAYVTAMRRVIEQMVEAERAASGEYRAPRGELLVTAPILFGALHVAPIIHDFLGGYPEVSVRLVLSDALVDLTENHVDVALRIGKLPDSSLVARRVGAVRWVICASPDYVRRRGEPATPAALSAHDCIAFEGLQTYRSWPFGAGAQTVTIRPRFSVNTADAVIAAAVAGLGIARVMSYQASRAVADRQLVALLLQDTVDRLPVHLVHAPQPLLPVKLRAFLDFVAPRLKIALDQIEDTYA</sequence>
<comment type="similarity">
    <text evidence="1">Belongs to the LysR transcriptional regulatory family.</text>
</comment>
<evidence type="ECO:0000313" key="6">
    <source>
        <dbReference type="EMBL" id="GGA36338.1"/>
    </source>
</evidence>
<dbReference type="InterPro" id="IPR036388">
    <property type="entry name" value="WH-like_DNA-bd_sf"/>
</dbReference>
<evidence type="ECO:0000259" key="5">
    <source>
        <dbReference type="PROSITE" id="PS50931"/>
    </source>
</evidence>
<protein>
    <submittedName>
        <fullName evidence="6">LysR family transcriptional regulator</fullName>
    </submittedName>
</protein>
<evidence type="ECO:0000256" key="4">
    <source>
        <dbReference type="ARBA" id="ARBA00023163"/>
    </source>
</evidence>
<dbReference type="PROSITE" id="PS50931">
    <property type="entry name" value="HTH_LYSR"/>
    <property type="match status" value="1"/>
</dbReference>
<dbReference type="Pfam" id="PF03466">
    <property type="entry name" value="LysR_substrate"/>
    <property type="match status" value="1"/>
</dbReference>
<evidence type="ECO:0000313" key="7">
    <source>
        <dbReference type="Proteomes" id="UP000618591"/>
    </source>
</evidence>
<dbReference type="PANTHER" id="PTHR30537">
    <property type="entry name" value="HTH-TYPE TRANSCRIPTIONAL REGULATOR"/>
    <property type="match status" value="1"/>
</dbReference>
<dbReference type="InterPro" id="IPR036390">
    <property type="entry name" value="WH_DNA-bd_sf"/>
</dbReference>
<dbReference type="CDD" id="cd08471">
    <property type="entry name" value="PBP2_CrgA_like_2"/>
    <property type="match status" value="1"/>
</dbReference>
<dbReference type="SUPFAM" id="SSF46785">
    <property type="entry name" value="Winged helix' DNA-binding domain"/>
    <property type="match status" value="1"/>
</dbReference>
<feature type="domain" description="HTH lysR-type" evidence="5">
    <location>
        <begin position="1"/>
        <end position="59"/>
    </location>
</feature>
<dbReference type="InterPro" id="IPR058163">
    <property type="entry name" value="LysR-type_TF_proteobact-type"/>
</dbReference>
<evidence type="ECO:0000256" key="1">
    <source>
        <dbReference type="ARBA" id="ARBA00009437"/>
    </source>
</evidence>
<organism evidence="6 7">
    <name type="scientific">Sphingomonas psychrolutea</name>
    <dbReference type="NCBI Taxonomy" id="1259676"/>
    <lineage>
        <taxon>Bacteria</taxon>
        <taxon>Pseudomonadati</taxon>
        <taxon>Pseudomonadota</taxon>
        <taxon>Alphaproteobacteria</taxon>
        <taxon>Sphingomonadales</taxon>
        <taxon>Sphingomonadaceae</taxon>
        <taxon>Sphingomonas</taxon>
    </lineage>
</organism>
<dbReference type="Gene3D" id="1.10.10.10">
    <property type="entry name" value="Winged helix-like DNA-binding domain superfamily/Winged helix DNA-binding domain"/>
    <property type="match status" value="1"/>
</dbReference>
<proteinExistence type="inferred from homology"/>
<dbReference type="InterPro" id="IPR005119">
    <property type="entry name" value="LysR_subst-bd"/>
</dbReference>
<dbReference type="Gene3D" id="3.40.190.290">
    <property type="match status" value="1"/>
</dbReference>
<dbReference type="SUPFAM" id="SSF53850">
    <property type="entry name" value="Periplasmic binding protein-like II"/>
    <property type="match status" value="1"/>
</dbReference>
<dbReference type="InterPro" id="IPR000847">
    <property type="entry name" value="LysR_HTH_N"/>
</dbReference>
<keyword evidence="4" id="KW-0804">Transcription</keyword>
<dbReference type="RefSeq" id="WP_188445043.1">
    <property type="nucleotide sequence ID" value="NZ_BMDW01000002.1"/>
</dbReference>
<evidence type="ECO:0000256" key="3">
    <source>
        <dbReference type="ARBA" id="ARBA00023125"/>
    </source>
</evidence>
<evidence type="ECO:0000256" key="2">
    <source>
        <dbReference type="ARBA" id="ARBA00023015"/>
    </source>
</evidence>
<reference evidence="7" key="1">
    <citation type="journal article" date="2019" name="Int. J. Syst. Evol. Microbiol.">
        <title>The Global Catalogue of Microorganisms (GCM) 10K type strain sequencing project: providing services to taxonomists for standard genome sequencing and annotation.</title>
        <authorList>
            <consortium name="The Broad Institute Genomics Platform"/>
            <consortium name="The Broad Institute Genome Sequencing Center for Infectious Disease"/>
            <person name="Wu L."/>
            <person name="Ma J."/>
        </authorList>
    </citation>
    <scope>NUCLEOTIDE SEQUENCE [LARGE SCALE GENOMIC DNA]</scope>
    <source>
        <strain evidence="7">CGMCC 1.10106</strain>
    </source>
</reference>
<dbReference type="EMBL" id="BMDW01000002">
    <property type="protein sequence ID" value="GGA36338.1"/>
    <property type="molecule type" value="Genomic_DNA"/>
</dbReference>
<dbReference type="PANTHER" id="PTHR30537:SF5">
    <property type="entry name" value="HTH-TYPE TRANSCRIPTIONAL ACTIVATOR TTDR-RELATED"/>
    <property type="match status" value="1"/>
</dbReference>
<dbReference type="Pfam" id="PF00126">
    <property type="entry name" value="HTH_1"/>
    <property type="match status" value="1"/>
</dbReference>
<accession>A0ABQ1G5A8</accession>
<name>A0ABQ1G5A8_9SPHN</name>
<dbReference type="Proteomes" id="UP000618591">
    <property type="component" value="Unassembled WGS sequence"/>
</dbReference>
<comment type="caution">
    <text evidence="6">The sequence shown here is derived from an EMBL/GenBank/DDBJ whole genome shotgun (WGS) entry which is preliminary data.</text>
</comment>
<gene>
    <name evidence="6" type="ORF">GCM10011395_03270</name>
</gene>